<dbReference type="EMBL" id="AASE01000004">
    <property type="protein sequence ID" value="EAT59477.1"/>
    <property type="molecule type" value="Genomic_DNA"/>
</dbReference>
<protein>
    <submittedName>
        <fullName evidence="3">SMC protein-like</fullName>
    </submittedName>
</protein>
<organism evidence="3 4">
    <name type="scientific">Chlorobium ferrooxidans DSM 13031</name>
    <dbReference type="NCBI Taxonomy" id="377431"/>
    <lineage>
        <taxon>Bacteria</taxon>
        <taxon>Pseudomonadati</taxon>
        <taxon>Chlorobiota</taxon>
        <taxon>Chlorobiia</taxon>
        <taxon>Chlorobiales</taxon>
        <taxon>Chlorobiaceae</taxon>
        <taxon>Chlorobium/Pelodictyon group</taxon>
        <taxon>Chlorobium</taxon>
    </lineage>
</organism>
<dbReference type="Proteomes" id="UP000004162">
    <property type="component" value="Unassembled WGS sequence"/>
</dbReference>
<dbReference type="InterPro" id="IPR027417">
    <property type="entry name" value="P-loop_NTPase"/>
</dbReference>
<accession>Q0YSY7</accession>
<name>Q0YSY7_9CHLB</name>
<keyword evidence="1" id="KW-0175">Coiled coil</keyword>
<evidence type="ECO:0000256" key="1">
    <source>
        <dbReference type="SAM" id="Coils"/>
    </source>
</evidence>
<feature type="coiled-coil region" evidence="1">
    <location>
        <begin position="304"/>
        <end position="352"/>
    </location>
</feature>
<reference evidence="3 4" key="2">
    <citation type="submission" date="2006-07" db="EMBL/GenBank/DDBJ databases">
        <title>Sequencing of the draft genome and assembly of Chlorobium ferroxidans DSM 13031.</title>
        <authorList>
            <consortium name="US DOE Joint Genome Institute (JGI-PGF)"/>
            <person name="Copeland A."/>
            <person name="Lucas S."/>
            <person name="Lapidus A."/>
            <person name="Barry K."/>
            <person name="Glavina del Rio T."/>
            <person name="Dalin E."/>
            <person name="Tice H."/>
            <person name="Bruce D."/>
            <person name="Pitluck S."/>
            <person name="Richardson P."/>
        </authorList>
    </citation>
    <scope>NUCLEOTIDE SEQUENCE [LARGE SCALE GENOMIC DNA]</scope>
    <source>
        <strain evidence="3 4">DSM 13031</strain>
    </source>
</reference>
<dbReference type="AlphaFoldDB" id="Q0YSY7"/>
<feature type="coiled-coil region" evidence="1">
    <location>
        <begin position="532"/>
        <end position="593"/>
    </location>
</feature>
<reference evidence="3 4" key="1">
    <citation type="submission" date="2006-07" db="EMBL/GenBank/DDBJ databases">
        <title>Annotation of the draft genome assembly of Chlorobium ferroxidans DSM 13031.</title>
        <authorList>
            <consortium name="US DOE Joint Genome Institute (JGI-ORNL)"/>
            <person name="Larimer F."/>
            <person name="Land M."/>
            <person name="Hauser L."/>
        </authorList>
    </citation>
    <scope>NUCLEOTIDE SEQUENCE [LARGE SCALE GENOMIC DNA]</scope>
    <source>
        <strain evidence="3 4">DSM 13031</strain>
    </source>
</reference>
<dbReference type="OrthoDB" id="9803889at2"/>
<proteinExistence type="predicted"/>
<evidence type="ECO:0000313" key="4">
    <source>
        <dbReference type="Proteomes" id="UP000004162"/>
    </source>
</evidence>
<dbReference type="PANTHER" id="PTHR32114">
    <property type="entry name" value="ABC TRANSPORTER ABCH.3"/>
    <property type="match status" value="1"/>
</dbReference>
<dbReference type="RefSeq" id="WP_006365908.1">
    <property type="nucleotide sequence ID" value="NZ_AASE01000004.1"/>
</dbReference>
<sequence>MQILSIHLTDIKSHRDTELSFSSGINVLSGANGSGKSTVFEAIGYALFGVDARDFVSNVDRFISIGSKRGRISVTFKSDDGREWQVSRTVGPASKWLLAERKGDTFEVEEHSGIAETETRIAQLLGLLNGRSLSEQFKLVIGPFQNDFLGPFIIRQPTKRQEAFDEILGIDTWRKTYKGTASLLALVQEKVKILEVEVEGLEGVVAILPEKEAEFAATGAHVEVQQRVLAERSAALFDLEALLKDFESRQKSITTLATQIQLLEGRIRDGGEKIATQKQRVDEALHAFALVEASRSGKESFEQAEEQLSELRNMELMRRAIEQDIAKLEVKARLLSQALDHEEQEIAKVDREQALEDRLIGQTREDILLNSASFTAAEQLQERRNAADRLRAERSLLEGRRIALVEGEDTLAEGICPFFQEQCLNVAGLAPADHFSMKIGDLDRAMADFDRRIGDAARKVAEAEDAEKEQHANRVRLQELDRRAAALEEGRRRNHERFERLEASREEHSRVAAEAALRQNDLQRFSSLDAEIERCEGERKRFQADRDTYTAQLKDALDLDNRRQTLGLWERGLRDLQQELAAFTDELAELRLHYEAAKPQELHAAKEQLLIDVATSRQQIEESGRTLERLGKEIDELKKHQLVMAEKRVLISTFQEKERLVRFLRNQVFRSVSAQLSDRFREEITLHADRIYRTIAESDEELCWGDNYQIILRDMDAGVLRERSDDQLSGGQTMSAVVALRLALLQTIGARVAFFDEPTSNLDLSRRENLAKAFRAIEVGREEVTEHWYDQLFLISHDVAFTEITNQMIPIGE</sequence>
<gene>
    <name evidence="3" type="ORF">CferDRAFT_1404</name>
</gene>
<evidence type="ECO:0000259" key="2">
    <source>
        <dbReference type="Pfam" id="PF13476"/>
    </source>
</evidence>
<comment type="caution">
    <text evidence="3">The sequence shown here is derived from an EMBL/GenBank/DDBJ whole genome shotgun (WGS) entry which is preliminary data.</text>
</comment>
<dbReference type="Gene3D" id="3.40.50.300">
    <property type="entry name" value="P-loop containing nucleotide triphosphate hydrolases"/>
    <property type="match status" value="2"/>
</dbReference>
<dbReference type="InterPro" id="IPR038729">
    <property type="entry name" value="Rad50/SbcC_AAA"/>
</dbReference>
<evidence type="ECO:0000313" key="3">
    <source>
        <dbReference type="EMBL" id="EAT59477.1"/>
    </source>
</evidence>
<dbReference type="Pfam" id="PF13476">
    <property type="entry name" value="AAA_23"/>
    <property type="match status" value="1"/>
</dbReference>
<keyword evidence="4" id="KW-1185">Reference proteome</keyword>
<feature type="domain" description="Rad50/SbcC-type AAA" evidence="2">
    <location>
        <begin position="5"/>
        <end position="190"/>
    </location>
</feature>
<dbReference type="PANTHER" id="PTHR32114:SF2">
    <property type="entry name" value="ABC TRANSPORTER ABCH.3"/>
    <property type="match status" value="1"/>
</dbReference>
<dbReference type="SUPFAM" id="SSF52540">
    <property type="entry name" value="P-loop containing nucleoside triphosphate hydrolases"/>
    <property type="match status" value="1"/>
</dbReference>